<organism evidence="2 3">
    <name type="scientific">Nocardioides dubius</name>
    <dbReference type="NCBI Taxonomy" id="317019"/>
    <lineage>
        <taxon>Bacteria</taxon>
        <taxon>Bacillati</taxon>
        <taxon>Actinomycetota</taxon>
        <taxon>Actinomycetes</taxon>
        <taxon>Propionibacteriales</taxon>
        <taxon>Nocardioidaceae</taxon>
        <taxon>Nocardioides</taxon>
    </lineage>
</organism>
<dbReference type="InterPro" id="IPR035930">
    <property type="entry name" value="FomD-like_sf"/>
</dbReference>
<evidence type="ECO:0000313" key="3">
    <source>
        <dbReference type="Proteomes" id="UP001501581"/>
    </source>
</evidence>
<gene>
    <name evidence="2" type="ORF">GCM10009668_37040</name>
</gene>
<evidence type="ECO:0000313" key="2">
    <source>
        <dbReference type="EMBL" id="GAA1112105.1"/>
    </source>
</evidence>
<reference evidence="3" key="1">
    <citation type="journal article" date="2019" name="Int. J. Syst. Evol. Microbiol.">
        <title>The Global Catalogue of Microorganisms (GCM) 10K type strain sequencing project: providing services to taxonomists for standard genome sequencing and annotation.</title>
        <authorList>
            <consortium name="The Broad Institute Genomics Platform"/>
            <consortium name="The Broad Institute Genome Sequencing Center for Infectious Disease"/>
            <person name="Wu L."/>
            <person name="Ma J."/>
        </authorList>
    </citation>
    <scope>NUCLEOTIDE SEQUENCE [LARGE SCALE GENOMIC DNA]</scope>
    <source>
        <strain evidence="3">JCM 13008</strain>
    </source>
</reference>
<dbReference type="Proteomes" id="UP001501581">
    <property type="component" value="Unassembled WGS sequence"/>
</dbReference>
<sequence length="191" mass="21333">MCFAAPVEVGQRVEIAMTKWRTLPHWSYAGIYLGSDAHGDWIGLPSGTVYQRPGVEYEATNDAVTLVPSANLPERGWMAAFYGRGRPWSKPAVATPVEIYVDITTPPRWDGVVLRAVDLDLDVIRGTTGRTWVDDEDEFAEHRRTLDYPDVVIAHATLNCEQVHDAVRNRIAPFDGATAERWLRTLSALRG</sequence>
<dbReference type="Pfam" id="PF04167">
    <property type="entry name" value="DUF402"/>
    <property type="match status" value="1"/>
</dbReference>
<feature type="domain" description="DUF402" evidence="1">
    <location>
        <begin position="54"/>
        <end position="170"/>
    </location>
</feature>
<keyword evidence="3" id="KW-1185">Reference proteome</keyword>
<evidence type="ECO:0000259" key="1">
    <source>
        <dbReference type="Pfam" id="PF04167"/>
    </source>
</evidence>
<dbReference type="Gene3D" id="2.40.380.10">
    <property type="entry name" value="FomD-like"/>
    <property type="match status" value="1"/>
</dbReference>
<dbReference type="InterPro" id="IPR007295">
    <property type="entry name" value="DUF402"/>
</dbReference>
<dbReference type="EMBL" id="BAAALG010000013">
    <property type="protein sequence ID" value="GAA1112105.1"/>
    <property type="molecule type" value="Genomic_DNA"/>
</dbReference>
<comment type="caution">
    <text evidence="2">The sequence shown here is derived from an EMBL/GenBank/DDBJ whole genome shotgun (WGS) entry which is preliminary data.</text>
</comment>
<protein>
    <recommendedName>
        <fullName evidence="1">DUF402 domain-containing protein</fullName>
    </recommendedName>
</protein>
<dbReference type="SUPFAM" id="SSF159234">
    <property type="entry name" value="FomD-like"/>
    <property type="match status" value="1"/>
</dbReference>
<accession>A0ABP4ENN6</accession>
<name>A0ABP4ENN6_9ACTN</name>
<proteinExistence type="predicted"/>